<name>A0AAX6MNM8_9PEZI</name>
<evidence type="ECO:0000313" key="2">
    <source>
        <dbReference type="EMBL" id="KAK6953791.1"/>
    </source>
</evidence>
<dbReference type="Proteomes" id="UP001369815">
    <property type="component" value="Unassembled WGS sequence"/>
</dbReference>
<proteinExistence type="predicted"/>
<gene>
    <name evidence="2" type="ORF">Daesc_003753</name>
</gene>
<dbReference type="InterPro" id="IPR043472">
    <property type="entry name" value="Macro_dom-like"/>
</dbReference>
<organism evidence="2 3">
    <name type="scientific">Daldinia eschscholtzii</name>
    <dbReference type="NCBI Taxonomy" id="292717"/>
    <lineage>
        <taxon>Eukaryota</taxon>
        <taxon>Fungi</taxon>
        <taxon>Dikarya</taxon>
        <taxon>Ascomycota</taxon>
        <taxon>Pezizomycotina</taxon>
        <taxon>Sordariomycetes</taxon>
        <taxon>Xylariomycetidae</taxon>
        <taxon>Xylariales</taxon>
        <taxon>Hypoxylaceae</taxon>
        <taxon>Daldinia</taxon>
    </lineage>
</organism>
<dbReference type="CDD" id="cd02908">
    <property type="entry name" value="Macro_OAADPr_deacetylase"/>
    <property type="match status" value="1"/>
</dbReference>
<sequence length="220" mass="23379">MAHTSASDIPSLTSFYRNNKLKAPNHAPLNGASSAYNDRIGLFHGDITTLSVDAIVNAANTSLLGGGGVDGAIHRAAGPKLRDECRTLGGCSTGSSKITDAYELPCRKVIHTVGPVYNHTNPAKSEAALRSCYRSSLDLAVQNELKTIAFSAISTGVYGYPSDGAAHIACDTVRKFMNSDDGQKLDKVVFVTFESKDLRAYMEIIPRHFPPASSTGDDAT</sequence>
<dbReference type="InterPro" id="IPR002589">
    <property type="entry name" value="Macro_dom"/>
</dbReference>
<dbReference type="PANTHER" id="PTHR11106:SF27">
    <property type="entry name" value="MACRO DOMAIN-CONTAINING PROTEIN"/>
    <property type="match status" value="1"/>
</dbReference>
<keyword evidence="3" id="KW-1185">Reference proteome</keyword>
<dbReference type="Gene3D" id="3.40.220.10">
    <property type="entry name" value="Leucine Aminopeptidase, subunit E, domain 1"/>
    <property type="match status" value="1"/>
</dbReference>
<dbReference type="SMART" id="SM00506">
    <property type="entry name" value="A1pp"/>
    <property type="match status" value="1"/>
</dbReference>
<comment type="caution">
    <text evidence="2">The sequence shown here is derived from an EMBL/GenBank/DDBJ whole genome shotgun (WGS) entry which is preliminary data.</text>
</comment>
<reference evidence="2 3" key="1">
    <citation type="journal article" date="2024" name="Front Chem Biol">
        <title>Unveiling the potential of Daldinia eschscholtzii MFLUCC 19-0629 through bioactivity and bioinformatics studies for enhanced sustainable agriculture production.</title>
        <authorList>
            <person name="Brooks S."/>
            <person name="Weaver J.A."/>
            <person name="Klomchit A."/>
            <person name="Alharthi S.A."/>
            <person name="Onlamun T."/>
            <person name="Nurani R."/>
            <person name="Vong T.K."/>
            <person name="Alberti F."/>
            <person name="Greco C."/>
        </authorList>
    </citation>
    <scope>NUCLEOTIDE SEQUENCE [LARGE SCALE GENOMIC DNA]</scope>
    <source>
        <strain evidence="2">MFLUCC 19-0629</strain>
    </source>
</reference>
<dbReference type="NCBIfam" id="NF001664">
    <property type="entry name" value="PRK00431.1-6"/>
    <property type="match status" value="1"/>
</dbReference>
<dbReference type="SUPFAM" id="SSF52949">
    <property type="entry name" value="Macro domain-like"/>
    <property type="match status" value="1"/>
</dbReference>
<dbReference type="EMBL" id="JBANMG010000004">
    <property type="protein sequence ID" value="KAK6953791.1"/>
    <property type="molecule type" value="Genomic_DNA"/>
</dbReference>
<dbReference type="Pfam" id="PF01661">
    <property type="entry name" value="Macro"/>
    <property type="match status" value="1"/>
</dbReference>
<evidence type="ECO:0000313" key="3">
    <source>
        <dbReference type="Proteomes" id="UP001369815"/>
    </source>
</evidence>
<accession>A0AAX6MNM8</accession>
<dbReference type="PROSITE" id="PS51154">
    <property type="entry name" value="MACRO"/>
    <property type="match status" value="1"/>
</dbReference>
<evidence type="ECO:0000259" key="1">
    <source>
        <dbReference type="PROSITE" id="PS51154"/>
    </source>
</evidence>
<dbReference type="PANTHER" id="PTHR11106">
    <property type="entry name" value="GANGLIOSIDE INDUCED DIFFERENTIATION ASSOCIATED PROTEIN 2-RELATED"/>
    <property type="match status" value="1"/>
</dbReference>
<dbReference type="AlphaFoldDB" id="A0AAX6MNM8"/>
<protein>
    <recommendedName>
        <fullName evidence="1">Macro domain-containing protein</fullName>
    </recommendedName>
</protein>
<feature type="domain" description="Macro" evidence="1">
    <location>
        <begin position="27"/>
        <end position="209"/>
    </location>
</feature>